<dbReference type="PANTHER" id="PTHR23421">
    <property type="entry name" value="BETA-GALACTOSIDASE RELATED"/>
    <property type="match status" value="1"/>
</dbReference>
<dbReference type="GO" id="GO:0005975">
    <property type="term" value="P:carbohydrate metabolic process"/>
    <property type="evidence" value="ECO:0007669"/>
    <property type="project" value="InterPro"/>
</dbReference>
<dbReference type="InterPro" id="IPR054746">
    <property type="entry name" value="GLMA-like_second"/>
</dbReference>
<evidence type="ECO:0000256" key="2">
    <source>
        <dbReference type="RuleBase" id="RU003679"/>
    </source>
</evidence>
<dbReference type="OrthoDB" id="9813184at2"/>
<feature type="domain" description="Glycoside hydrolase 35 catalytic" evidence="3">
    <location>
        <begin position="8"/>
        <end position="163"/>
    </location>
</feature>
<dbReference type="Gene3D" id="3.40.50.880">
    <property type="match status" value="1"/>
</dbReference>
<dbReference type="InterPro" id="IPR001944">
    <property type="entry name" value="Glycoside_Hdrlase_35"/>
</dbReference>
<name>A0A3D9QXC7_9BACL</name>
<dbReference type="Gene3D" id="3.20.20.80">
    <property type="entry name" value="Glycosidases"/>
    <property type="match status" value="1"/>
</dbReference>
<protein>
    <submittedName>
        <fullName evidence="5">Beta-galactosidase</fullName>
    </submittedName>
</protein>
<dbReference type="InterPro" id="IPR031330">
    <property type="entry name" value="Gly_Hdrlase_35_cat"/>
</dbReference>
<dbReference type="Pfam" id="PF22369">
    <property type="entry name" value="GLMA_2nd"/>
    <property type="match status" value="1"/>
</dbReference>
<dbReference type="Pfam" id="PF01301">
    <property type="entry name" value="Glyco_hydro_35"/>
    <property type="match status" value="1"/>
</dbReference>
<evidence type="ECO:0000259" key="3">
    <source>
        <dbReference type="Pfam" id="PF01301"/>
    </source>
</evidence>
<sequence>MIQIRDKQIIIDGKPTLIMCGEVHYYRLQRSEWQDRIDKLKDAGCNAVASYVPWLCHEPIEGQFDLDGRSRPELDLGGFIDLCRDNGLYFFVRPGPFIMAEMKNEGIPFWVYEKHPEVIPVGWDGAAATTRTIDYMAPSFLAAARNWYAAVMAIVAPRLYGTGTAAAGAGVGVVASEDAAAGGNIIGVQLDNEIGMLSWVSNCPDLTEHVIADFAEWLGRKYDDMVLAQRYPFALEDALVRVDAIRSPNESYSAELLGDLGYYMRDRFARYVAVLRGYAEEFGVRGVPFFVNIHGTGGGRGFTYPIGISQLYESYTQAEGYVSGSDIYFGDLTVSNFQDLYLINGFMEAVHLPDQPLTSLEFECGDGNYGNTFGGRYDVSAADFKTRMCIAQGNRMINYYLLTGGINYRMDQKLGDGNDRVAFTGERHGFAAPISPEGELNYTYPRMRRAIQTMMAVRDKLAVMKEQRDAVSFAFIPDYYMTEYRYPGSVRMADIVRNIEANRSSGGWEIMARSMLLAGYRFSSVDIQNKPLLAEETPVLALPCARYLSADIQRKLADYVVTGGGLLLYGEVPQYDMEGKPCTILSDALGIRMVGAVVNGPHSWPSIVACGWAAGRAEVHTHFAQLLEPGPHEVIMRLYDSDAACGVEASVGKGRAVVIAAAYNSCDVQLFRTALERLGAVAGLTHDNPYMGLFTTSTVNAEGERFLHVLNMDGFDKELHLYEQGEKLLGGQSLHIASKDGVMLPLNVSFGDVRIVYATAEIAEVADDSIDFRLTQPEDVIAFVTAGRDIVPSDDYAVEELDGMQLVRSRKHAKVDDRLVVRLAAK</sequence>
<evidence type="ECO:0000259" key="4">
    <source>
        <dbReference type="Pfam" id="PF22369"/>
    </source>
</evidence>
<gene>
    <name evidence="5" type="ORF">A8990_12973</name>
</gene>
<dbReference type="Proteomes" id="UP000256304">
    <property type="component" value="Unassembled WGS sequence"/>
</dbReference>
<reference evidence="5 6" key="1">
    <citation type="submission" date="2018-08" db="EMBL/GenBank/DDBJ databases">
        <title>Genomic Encyclopedia of Type Strains, Phase III (KMG-III): the genomes of soil and plant-associated and newly described type strains.</title>
        <authorList>
            <person name="Whitman W."/>
        </authorList>
    </citation>
    <scope>NUCLEOTIDE SEQUENCE [LARGE SCALE GENOMIC DNA]</scope>
    <source>
        <strain evidence="5 6">CGMCC 1.10966</strain>
    </source>
</reference>
<evidence type="ECO:0000313" key="6">
    <source>
        <dbReference type="Proteomes" id="UP000256304"/>
    </source>
</evidence>
<accession>A0A3D9QXC7</accession>
<comment type="similarity">
    <text evidence="1 2">Belongs to the glycosyl hydrolase 35 family.</text>
</comment>
<dbReference type="GO" id="GO:0004553">
    <property type="term" value="F:hydrolase activity, hydrolyzing O-glycosyl compounds"/>
    <property type="evidence" value="ECO:0007669"/>
    <property type="project" value="InterPro"/>
</dbReference>
<keyword evidence="6" id="KW-1185">Reference proteome</keyword>
<dbReference type="EMBL" id="QTTN01000029">
    <property type="protein sequence ID" value="REE70588.1"/>
    <property type="molecule type" value="Genomic_DNA"/>
</dbReference>
<comment type="caution">
    <text evidence="5">The sequence shown here is derived from an EMBL/GenBank/DDBJ whole genome shotgun (WGS) entry which is preliminary data.</text>
</comment>
<evidence type="ECO:0000256" key="1">
    <source>
        <dbReference type="ARBA" id="ARBA00009809"/>
    </source>
</evidence>
<dbReference type="SUPFAM" id="SSF52317">
    <property type="entry name" value="Class I glutamine amidotransferase-like"/>
    <property type="match status" value="1"/>
</dbReference>
<dbReference type="RefSeq" id="WP_116191098.1">
    <property type="nucleotide sequence ID" value="NZ_QTTN01000029.1"/>
</dbReference>
<organism evidence="5 6">
    <name type="scientific">Paenibacillus taihuensis</name>
    <dbReference type="NCBI Taxonomy" id="1156355"/>
    <lineage>
        <taxon>Bacteria</taxon>
        <taxon>Bacillati</taxon>
        <taxon>Bacillota</taxon>
        <taxon>Bacilli</taxon>
        <taxon>Bacillales</taxon>
        <taxon>Paenibacillaceae</taxon>
        <taxon>Paenibacillus</taxon>
    </lineage>
</organism>
<dbReference type="InterPro" id="IPR029062">
    <property type="entry name" value="Class_I_gatase-like"/>
</dbReference>
<evidence type="ECO:0000313" key="5">
    <source>
        <dbReference type="EMBL" id="REE70588.1"/>
    </source>
</evidence>
<dbReference type="PRINTS" id="PR00742">
    <property type="entry name" value="GLHYDRLASE35"/>
</dbReference>
<proteinExistence type="inferred from homology"/>
<dbReference type="SUPFAM" id="SSF51445">
    <property type="entry name" value="(Trans)glycosidases"/>
    <property type="match status" value="1"/>
</dbReference>
<feature type="domain" description="GLMA-like second" evidence="4">
    <location>
        <begin position="496"/>
        <end position="597"/>
    </location>
</feature>
<dbReference type="InterPro" id="IPR017853">
    <property type="entry name" value="GH"/>
</dbReference>
<dbReference type="AlphaFoldDB" id="A0A3D9QXC7"/>